<sequence>MFKKLLSRTTAPSAPASAPVPAPAPAMRSSVIDLTKKAAVSLNKHGLTGQKAAVYLVLDRSGSMCPHYGDGSVQYLAEQVLGLARNLDDDGSVPVVFFSTDIDGTTEVKVDNYAGRIETAHHELGHMGRTHYEKAIAYVTRLHLASKAHAQGIPALVVFQTEAPAARRPPRRACAVPRSTPCSSRSSATAARSTSCASSTT</sequence>
<comment type="caution">
    <text evidence="1">The sequence shown here is derived from an EMBL/GenBank/DDBJ whole genome shotgun (WGS) entry which is preliminary data.</text>
</comment>
<gene>
    <name evidence="1" type="ORF">WKI67_42715</name>
</gene>
<evidence type="ECO:0000313" key="1">
    <source>
        <dbReference type="EMBL" id="MEJ8640017.1"/>
    </source>
</evidence>
<dbReference type="EMBL" id="JBBKAJ010000038">
    <property type="protein sequence ID" value="MEJ8640017.1"/>
    <property type="molecule type" value="Genomic_DNA"/>
</dbReference>
<protein>
    <submittedName>
        <fullName evidence="1">VWA domain-containing protein</fullName>
    </submittedName>
</protein>
<proteinExistence type="predicted"/>
<keyword evidence="2" id="KW-1185">Reference proteome</keyword>
<organism evidence="1 2">
    <name type="scientific">Streptomyces achmelvichensis</name>
    <dbReference type="NCBI Taxonomy" id="3134111"/>
    <lineage>
        <taxon>Bacteria</taxon>
        <taxon>Bacillati</taxon>
        <taxon>Actinomycetota</taxon>
        <taxon>Actinomycetes</taxon>
        <taxon>Kitasatosporales</taxon>
        <taxon>Streptomycetaceae</taxon>
        <taxon>Streptomyces</taxon>
    </lineage>
</organism>
<dbReference type="Proteomes" id="UP001377168">
    <property type="component" value="Unassembled WGS sequence"/>
</dbReference>
<accession>A0ACC6QA71</accession>
<evidence type="ECO:0000313" key="2">
    <source>
        <dbReference type="Proteomes" id="UP001377168"/>
    </source>
</evidence>
<reference evidence="1" key="1">
    <citation type="submission" date="2024-03" db="EMBL/GenBank/DDBJ databases">
        <title>Novel Streptomyces species of biotechnological and ecological value are a feature of Machair soil.</title>
        <authorList>
            <person name="Prole J.R."/>
            <person name="Goodfellow M."/>
            <person name="Allenby N."/>
            <person name="Ward A.C."/>
        </authorList>
    </citation>
    <scope>NUCLEOTIDE SEQUENCE</scope>
    <source>
        <strain evidence="1">MS2.AVA.5</strain>
    </source>
</reference>
<name>A0ACC6QA71_9ACTN</name>